<dbReference type="InterPro" id="IPR000847">
    <property type="entry name" value="LysR_HTH_N"/>
</dbReference>
<dbReference type="InterPro" id="IPR036390">
    <property type="entry name" value="WH_DNA-bd_sf"/>
</dbReference>
<dbReference type="InterPro" id="IPR005119">
    <property type="entry name" value="LysR_subst-bd"/>
</dbReference>
<dbReference type="PRINTS" id="PR00039">
    <property type="entry name" value="HTHLYSR"/>
</dbReference>
<dbReference type="Pfam" id="PF00126">
    <property type="entry name" value="HTH_1"/>
    <property type="match status" value="1"/>
</dbReference>
<comment type="similarity">
    <text evidence="1">Belongs to the LysR transcriptional regulatory family.</text>
</comment>
<dbReference type="OrthoDB" id="6113677at2"/>
<dbReference type="SUPFAM" id="SSF53850">
    <property type="entry name" value="Periplasmic binding protein-like II"/>
    <property type="match status" value="1"/>
</dbReference>
<proteinExistence type="inferred from homology"/>
<evidence type="ECO:0000313" key="6">
    <source>
        <dbReference type="EMBL" id="GBO94478.1"/>
    </source>
</evidence>
<dbReference type="SUPFAM" id="SSF46785">
    <property type="entry name" value="Winged helix' DNA-binding domain"/>
    <property type="match status" value="1"/>
</dbReference>
<dbReference type="PANTHER" id="PTHR30346">
    <property type="entry name" value="TRANSCRIPTIONAL DUAL REGULATOR HCAR-RELATED"/>
    <property type="match status" value="1"/>
</dbReference>
<comment type="caution">
    <text evidence="6">The sequence shown here is derived from an EMBL/GenBank/DDBJ whole genome shotgun (WGS) entry which is preliminary data.</text>
</comment>
<evidence type="ECO:0000259" key="5">
    <source>
        <dbReference type="PROSITE" id="PS50931"/>
    </source>
</evidence>
<evidence type="ECO:0000256" key="4">
    <source>
        <dbReference type="ARBA" id="ARBA00023163"/>
    </source>
</evidence>
<evidence type="ECO:0000256" key="1">
    <source>
        <dbReference type="ARBA" id="ARBA00009437"/>
    </source>
</evidence>
<keyword evidence="3" id="KW-0238">DNA-binding</keyword>
<reference evidence="6 7" key="1">
    <citation type="journal article" date="2018" name="Int. J. Syst. Evol. Microbiol.">
        <title>Mesosutterella multiformis gen. nov., sp. nov., a member of the family Sutterellaceae and Sutterella megalosphaeroides sp. nov., isolated from human faeces.</title>
        <authorList>
            <person name="Sakamoto M."/>
            <person name="Ikeyama N."/>
            <person name="Kunihiro T."/>
            <person name="Iino T."/>
            <person name="Yuki M."/>
            <person name="Ohkuma M."/>
        </authorList>
    </citation>
    <scope>NUCLEOTIDE SEQUENCE [LARGE SCALE GENOMIC DNA]</scope>
    <source>
        <strain evidence="6 7">4NBBH2</strain>
    </source>
</reference>
<dbReference type="Proteomes" id="UP000266091">
    <property type="component" value="Unassembled WGS sequence"/>
</dbReference>
<dbReference type="Gene3D" id="1.10.10.10">
    <property type="entry name" value="Winged helix-like DNA-binding domain superfamily/Winged helix DNA-binding domain"/>
    <property type="match status" value="1"/>
</dbReference>
<dbReference type="InterPro" id="IPR036388">
    <property type="entry name" value="WH-like_DNA-bd_sf"/>
</dbReference>
<dbReference type="GO" id="GO:0032993">
    <property type="term" value="C:protein-DNA complex"/>
    <property type="evidence" value="ECO:0007669"/>
    <property type="project" value="TreeGrafter"/>
</dbReference>
<dbReference type="PROSITE" id="PS50931">
    <property type="entry name" value="HTH_LYSR"/>
    <property type="match status" value="1"/>
</dbReference>
<feature type="domain" description="HTH lysR-type" evidence="5">
    <location>
        <begin position="6"/>
        <end position="63"/>
    </location>
</feature>
<dbReference type="PANTHER" id="PTHR30346:SF28">
    <property type="entry name" value="HTH-TYPE TRANSCRIPTIONAL REGULATOR CYNR"/>
    <property type="match status" value="1"/>
</dbReference>
<dbReference type="AlphaFoldDB" id="A0A388SDV5"/>
<keyword evidence="4" id="KW-0804">Transcription</keyword>
<name>A0A388SDV5_9BURK</name>
<dbReference type="Pfam" id="PF03466">
    <property type="entry name" value="LysR_substrate"/>
    <property type="match status" value="1"/>
</dbReference>
<evidence type="ECO:0000256" key="3">
    <source>
        <dbReference type="ARBA" id="ARBA00023125"/>
    </source>
</evidence>
<organism evidence="6 7">
    <name type="scientific">Mesosutterella multiformis</name>
    <dbReference type="NCBI Taxonomy" id="2259133"/>
    <lineage>
        <taxon>Bacteria</taxon>
        <taxon>Pseudomonadati</taxon>
        <taxon>Pseudomonadota</taxon>
        <taxon>Betaproteobacteria</taxon>
        <taxon>Burkholderiales</taxon>
        <taxon>Sutterellaceae</taxon>
        <taxon>Mesosutterella</taxon>
    </lineage>
</organism>
<dbReference type="EMBL" id="BGZJ01000002">
    <property type="protein sequence ID" value="GBO94478.1"/>
    <property type="molecule type" value="Genomic_DNA"/>
</dbReference>
<protein>
    <submittedName>
        <fullName evidence="6">LysR family transcriptional regulator</fullName>
    </submittedName>
</protein>
<accession>A0A401LIK8</accession>
<dbReference type="RefSeq" id="WP_116270734.1">
    <property type="nucleotide sequence ID" value="NZ_BGZJ01000002.1"/>
</dbReference>
<gene>
    <name evidence="6" type="ORF">MESMUL_18320</name>
</gene>
<sequence>MHRSSLDLQTLRIFLEISRDCNMSRAAVSLGLTQSAVSQAVHRLEAAVGAELLDRHSRPLSLTVYGRNLIQYAAPLVADLDGLIGAIRPGAGRYPLVTAGYSESVSATSAPWLTSYLETRSDKVVVQTGMTAELIEAFLNDDIDILIVPDPLLDTDGLWRQKVYEEEFLLVLPGNEEGEGEEARRRAASRLPVLIYNGQSADREMILKFTDSLPFPAFERYAVESSRTMMGLASLGEGWTVVPPGNIWQGRDYVPELWLHRIPGAPIVRPQYVIAKEGIYSRLAEDLASQFTEILEKEIRPRFSALNPILSDAIRQP</sequence>
<keyword evidence="2" id="KW-0805">Transcription regulation</keyword>
<evidence type="ECO:0000313" key="7">
    <source>
        <dbReference type="Proteomes" id="UP000266091"/>
    </source>
</evidence>
<evidence type="ECO:0000256" key="2">
    <source>
        <dbReference type="ARBA" id="ARBA00023015"/>
    </source>
</evidence>
<dbReference type="Gene3D" id="3.40.190.10">
    <property type="entry name" value="Periplasmic binding protein-like II"/>
    <property type="match status" value="2"/>
</dbReference>
<keyword evidence="7" id="KW-1185">Reference proteome</keyword>
<dbReference type="GO" id="GO:0003700">
    <property type="term" value="F:DNA-binding transcription factor activity"/>
    <property type="evidence" value="ECO:0007669"/>
    <property type="project" value="InterPro"/>
</dbReference>
<accession>A0A388SDV5</accession>
<dbReference type="GO" id="GO:0003677">
    <property type="term" value="F:DNA binding"/>
    <property type="evidence" value="ECO:0007669"/>
    <property type="project" value="UniProtKB-KW"/>
</dbReference>